<keyword evidence="2" id="KW-0378">Hydrolase</keyword>
<dbReference type="GO" id="GO:0004844">
    <property type="term" value="F:uracil DNA N-glycosylase activity"/>
    <property type="evidence" value="ECO:0007669"/>
    <property type="project" value="TreeGrafter"/>
</dbReference>
<feature type="region of interest" description="Disordered" evidence="4">
    <location>
        <begin position="277"/>
        <end position="336"/>
    </location>
</feature>
<dbReference type="GO" id="GO:0006285">
    <property type="term" value="P:base-excision repair, AP site formation"/>
    <property type="evidence" value="ECO:0007669"/>
    <property type="project" value="InterPro"/>
</dbReference>
<evidence type="ECO:0000313" key="6">
    <source>
        <dbReference type="EMBL" id="KAG7558284.1"/>
    </source>
</evidence>
<reference evidence="6" key="1">
    <citation type="submission" date="2020-04" db="EMBL/GenBank/DDBJ databases">
        <title>Analysis of mating type loci in Filobasidium floriforme.</title>
        <authorList>
            <person name="Nowrousian M."/>
        </authorList>
    </citation>
    <scope>NUCLEOTIDE SEQUENCE</scope>
    <source>
        <strain evidence="6">CBS 6242</strain>
    </source>
</reference>
<evidence type="ECO:0000256" key="3">
    <source>
        <dbReference type="ARBA" id="ARBA00023204"/>
    </source>
</evidence>
<dbReference type="GO" id="GO:0008263">
    <property type="term" value="F:pyrimidine-specific mismatch base pair DNA N-glycosylase activity"/>
    <property type="evidence" value="ECO:0007669"/>
    <property type="project" value="TreeGrafter"/>
</dbReference>
<dbReference type="PANTHER" id="PTHR12159:SF9">
    <property type="entry name" value="G_T MISMATCH-SPECIFIC THYMINE DNA GLYCOSYLASE"/>
    <property type="match status" value="1"/>
</dbReference>
<feature type="compositionally biased region" description="Low complexity" evidence="4">
    <location>
        <begin position="1"/>
        <end position="12"/>
    </location>
</feature>
<keyword evidence="1" id="KW-0227">DNA damage</keyword>
<keyword evidence="3" id="KW-0234">DNA repair</keyword>
<evidence type="ECO:0000256" key="2">
    <source>
        <dbReference type="ARBA" id="ARBA00022801"/>
    </source>
</evidence>
<accession>A0A8K0JLX7</accession>
<dbReference type="CDD" id="cd10028">
    <property type="entry name" value="UDG-F2_TDG_MUG"/>
    <property type="match status" value="1"/>
</dbReference>
<proteinExistence type="predicted"/>
<feature type="compositionally biased region" description="Polar residues" evidence="4">
    <location>
        <begin position="63"/>
        <end position="77"/>
    </location>
</feature>
<gene>
    <name evidence="6" type="ORF">FFLO_02754</name>
</gene>
<comment type="caution">
    <text evidence="6">The sequence shown here is derived from an EMBL/GenBank/DDBJ whole genome shotgun (WGS) entry which is preliminary data.</text>
</comment>
<dbReference type="InterPro" id="IPR036895">
    <property type="entry name" value="Uracil-DNA_glycosylase-like_sf"/>
</dbReference>
<dbReference type="InterPro" id="IPR005122">
    <property type="entry name" value="Uracil-DNA_glycosylase-like"/>
</dbReference>
<dbReference type="Proteomes" id="UP000812966">
    <property type="component" value="Unassembled WGS sequence"/>
</dbReference>
<sequence>MSSTSPSSSRISQHLSRFVYEPGVRSPRKPGGPSRAGNVQTTTPEKAAGSVPHTPSPKIKKSPGSTPATTRSKSSAGKRSYTGHGTDHDAGDSTLDSIDASDMSDSTQRSSKRRRLETAREKPKKIPRGYAAPEVYAHLDMLPDRLREGLDGLIRLYSPGKMSATLGHHFAHPTNKFWPALYRGGFTDKPFTAMDDHLMPALFNFGLTNLVPRPTSEAAELSAHEMRLAVPSLLEKLKRYRPGLVCFVGKGIWDKFEDIVRKASEAPEMAWESIELNLPQDTQNDGEDEDTKPDPVKLEEGPSLVSIDDAETLPDATDIKPEPSPSGTGKKRKPKAAFDWTQPRSYKLVHPAEGDCAESDTLFWVVPSTSGLERTPREDLWRYFRLAKAMSGRIKEGSVDTRMFREIKMDRVYEEVNDIKEKAEAKARKSL</sequence>
<evidence type="ECO:0000256" key="1">
    <source>
        <dbReference type="ARBA" id="ARBA00022763"/>
    </source>
</evidence>
<dbReference type="Gene3D" id="3.40.470.10">
    <property type="entry name" value="Uracil-DNA glycosylase-like domain"/>
    <property type="match status" value="1"/>
</dbReference>
<dbReference type="EMBL" id="JABELV010000046">
    <property type="protein sequence ID" value="KAG7558284.1"/>
    <property type="molecule type" value="Genomic_DNA"/>
</dbReference>
<feature type="domain" description="Uracil-DNA glycosylase-like" evidence="5">
    <location>
        <begin position="158"/>
        <end position="291"/>
    </location>
</feature>
<dbReference type="InterPro" id="IPR015637">
    <property type="entry name" value="MUG/TDG"/>
</dbReference>
<dbReference type="SUPFAM" id="SSF52141">
    <property type="entry name" value="Uracil-DNA glycosylase-like"/>
    <property type="match status" value="1"/>
</dbReference>
<organism evidence="6 7">
    <name type="scientific">Filobasidium floriforme</name>
    <dbReference type="NCBI Taxonomy" id="5210"/>
    <lineage>
        <taxon>Eukaryota</taxon>
        <taxon>Fungi</taxon>
        <taxon>Dikarya</taxon>
        <taxon>Basidiomycota</taxon>
        <taxon>Agaricomycotina</taxon>
        <taxon>Tremellomycetes</taxon>
        <taxon>Filobasidiales</taxon>
        <taxon>Filobasidiaceae</taxon>
        <taxon>Filobasidium</taxon>
    </lineage>
</organism>
<evidence type="ECO:0000259" key="5">
    <source>
        <dbReference type="Pfam" id="PF03167"/>
    </source>
</evidence>
<dbReference type="AlphaFoldDB" id="A0A8K0JLX7"/>
<evidence type="ECO:0000313" key="7">
    <source>
        <dbReference type="Proteomes" id="UP000812966"/>
    </source>
</evidence>
<protein>
    <recommendedName>
        <fullName evidence="5">Uracil-DNA glycosylase-like domain-containing protein</fullName>
    </recommendedName>
</protein>
<feature type="region of interest" description="Disordered" evidence="4">
    <location>
        <begin position="1"/>
        <end position="129"/>
    </location>
</feature>
<evidence type="ECO:0000256" key="4">
    <source>
        <dbReference type="SAM" id="MobiDB-lite"/>
    </source>
</evidence>
<keyword evidence="7" id="KW-1185">Reference proteome</keyword>
<name>A0A8K0JLX7_9TREE</name>
<dbReference type="Pfam" id="PF03167">
    <property type="entry name" value="UDG"/>
    <property type="match status" value="1"/>
</dbReference>
<dbReference type="PANTHER" id="PTHR12159">
    <property type="entry name" value="G/T AND G/U MISMATCH-SPECIFIC DNA GLYCOSYLASE"/>
    <property type="match status" value="1"/>
</dbReference>